<dbReference type="InterPro" id="IPR051786">
    <property type="entry name" value="ASN_synthetase/amidase"/>
</dbReference>
<keyword evidence="7 9" id="KW-0315">Glutamine amidotransferase</keyword>
<dbReference type="Proteomes" id="UP000005439">
    <property type="component" value="Chromosome"/>
</dbReference>
<dbReference type="GO" id="GO:0005524">
    <property type="term" value="F:ATP binding"/>
    <property type="evidence" value="ECO:0007669"/>
    <property type="project" value="UniProtKB-KW"/>
</dbReference>
<dbReference type="EC" id="6.3.5.4" evidence="3"/>
<evidence type="ECO:0000313" key="14">
    <source>
        <dbReference type="Proteomes" id="UP000005439"/>
    </source>
</evidence>
<comment type="pathway">
    <text evidence="1">Amino-acid biosynthesis; L-asparagine biosynthesis; L-asparagine from L-aspartate (L-Gln route): step 1/1.</text>
</comment>
<evidence type="ECO:0000256" key="6">
    <source>
        <dbReference type="ARBA" id="ARBA00022888"/>
    </source>
</evidence>
<keyword evidence="14" id="KW-1185">Reference proteome</keyword>
<feature type="domain" description="Glutamine amidotransferase type-2" evidence="12">
    <location>
        <begin position="2"/>
        <end position="216"/>
    </location>
</feature>
<dbReference type="GO" id="GO:0006529">
    <property type="term" value="P:asparagine biosynthetic process"/>
    <property type="evidence" value="ECO:0007669"/>
    <property type="project" value="UniProtKB-KW"/>
</dbReference>
<gene>
    <name evidence="13" type="ordered locus">Sulac_2562</name>
</gene>
<feature type="binding site" evidence="10">
    <location>
        <position position="102"/>
    </location>
    <ligand>
        <name>L-glutamine</name>
        <dbReference type="ChEBI" id="CHEBI:58359"/>
    </ligand>
</feature>
<evidence type="ECO:0000313" key="13">
    <source>
        <dbReference type="EMBL" id="AEW06024.1"/>
    </source>
</evidence>
<evidence type="ECO:0000256" key="9">
    <source>
        <dbReference type="PIRSR" id="PIRSR001589-1"/>
    </source>
</evidence>
<dbReference type="Pfam" id="PF00733">
    <property type="entry name" value="Asn_synthase"/>
    <property type="match status" value="1"/>
</dbReference>
<organism evidence="13 14">
    <name type="scientific">Sulfobacillus acidophilus (strain ATCC 700253 / DSM 10332 / NAL)</name>
    <dbReference type="NCBI Taxonomy" id="679936"/>
    <lineage>
        <taxon>Bacteria</taxon>
        <taxon>Bacillati</taxon>
        <taxon>Bacillota</taxon>
        <taxon>Clostridia</taxon>
        <taxon>Eubacteriales</taxon>
        <taxon>Clostridiales Family XVII. Incertae Sedis</taxon>
        <taxon>Sulfobacillus</taxon>
    </lineage>
</organism>
<evidence type="ECO:0000259" key="12">
    <source>
        <dbReference type="PROSITE" id="PS51278"/>
    </source>
</evidence>
<dbReference type="PROSITE" id="PS51278">
    <property type="entry name" value="GATASE_TYPE_2"/>
    <property type="match status" value="1"/>
</dbReference>
<dbReference type="NCBIfam" id="TIGR01536">
    <property type="entry name" value="asn_synth_AEB"/>
    <property type="match status" value="1"/>
</dbReference>
<dbReference type="STRING" id="679936.Sulac_2562"/>
<feature type="site" description="Important for beta-aspartyl-AMP intermediate formation" evidence="11">
    <location>
        <position position="379"/>
    </location>
</feature>
<keyword evidence="13" id="KW-0436">Ligase</keyword>
<dbReference type="Pfam" id="PF13537">
    <property type="entry name" value="GATase_7"/>
    <property type="match status" value="1"/>
</dbReference>
<dbReference type="InterPro" id="IPR017932">
    <property type="entry name" value="GATase_2_dom"/>
</dbReference>
<dbReference type="SUPFAM" id="SSF56235">
    <property type="entry name" value="N-terminal nucleophile aminohydrolases (Ntn hydrolases)"/>
    <property type="match status" value="1"/>
</dbReference>
<dbReference type="SUPFAM" id="SSF52402">
    <property type="entry name" value="Adenine nucleotide alpha hydrolases-like"/>
    <property type="match status" value="1"/>
</dbReference>
<reference evidence="13 14" key="2">
    <citation type="journal article" date="2012" name="Stand. Genomic Sci.">
        <title>Complete genome sequence of the moderately thermophilic mineral-sulfide-oxidizing firmicute Sulfobacillus acidophilus type strain (NAL(T)).</title>
        <authorList>
            <person name="Anderson I."/>
            <person name="Chertkov O."/>
            <person name="Chen A."/>
            <person name="Saunders E."/>
            <person name="Lapidus A."/>
            <person name="Nolan M."/>
            <person name="Lucas S."/>
            <person name="Hammon N."/>
            <person name="Deshpande S."/>
            <person name="Cheng J.F."/>
            <person name="Han C."/>
            <person name="Tapia R."/>
            <person name="Goodwin L.A."/>
            <person name="Pitluck S."/>
            <person name="Liolios K."/>
            <person name="Pagani I."/>
            <person name="Ivanova N."/>
            <person name="Mikhailova N."/>
            <person name="Pati A."/>
            <person name="Palaniappan K."/>
            <person name="Land M."/>
            <person name="Pan C."/>
            <person name="Rohde M."/>
            <person name="Pukall R."/>
            <person name="Goker M."/>
            <person name="Detter J.C."/>
            <person name="Woyke T."/>
            <person name="Bristow J."/>
            <person name="Eisen J.A."/>
            <person name="Markowitz V."/>
            <person name="Hugenholtz P."/>
            <person name="Kyrpides N.C."/>
            <person name="Klenk H.P."/>
            <person name="Mavromatis K."/>
        </authorList>
    </citation>
    <scope>NUCLEOTIDE SEQUENCE [LARGE SCALE GENOMIC DNA]</scope>
    <source>
        <strain evidence="14">ATCC 700253 / DSM 10332 / NAL</strain>
    </source>
</reference>
<keyword evidence="9" id="KW-0028">Amino-acid biosynthesis</keyword>
<dbReference type="KEGG" id="sap:Sulac_2562"/>
<dbReference type="PANTHER" id="PTHR43284">
    <property type="entry name" value="ASPARAGINE SYNTHETASE (GLUTAMINE-HYDROLYZING)"/>
    <property type="match status" value="1"/>
</dbReference>
<evidence type="ECO:0000256" key="7">
    <source>
        <dbReference type="ARBA" id="ARBA00022962"/>
    </source>
</evidence>
<dbReference type="Gene3D" id="3.60.20.10">
    <property type="entry name" value="Glutamine Phosphoribosylpyrophosphate, subunit 1, domain 1"/>
    <property type="match status" value="1"/>
</dbReference>
<feature type="binding site" evidence="10">
    <location>
        <position position="263"/>
    </location>
    <ligand>
        <name>ATP</name>
        <dbReference type="ChEBI" id="CHEBI:30616"/>
    </ligand>
</feature>
<protein>
    <recommendedName>
        <fullName evidence="3">asparagine synthase (glutamine-hydrolyzing)</fullName>
        <ecNumber evidence="3">6.3.5.4</ecNumber>
    </recommendedName>
</protein>
<dbReference type="CDD" id="cd00712">
    <property type="entry name" value="AsnB"/>
    <property type="match status" value="1"/>
</dbReference>
<keyword evidence="5 10" id="KW-0067">ATP-binding</keyword>
<evidence type="ECO:0000256" key="8">
    <source>
        <dbReference type="ARBA" id="ARBA00048741"/>
    </source>
</evidence>
<dbReference type="EMBL" id="CP003179">
    <property type="protein sequence ID" value="AEW06024.1"/>
    <property type="molecule type" value="Genomic_DNA"/>
</dbReference>
<dbReference type="PATRIC" id="fig|679936.5.peg.2651"/>
<dbReference type="GO" id="GO:0004066">
    <property type="term" value="F:asparagine synthase (glutamine-hydrolyzing) activity"/>
    <property type="evidence" value="ECO:0007669"/>
    <property type="project" value="UniProtKB-EC"/>
</dbReference>
<dbReference type="AlphaFoldDB" id="G8TWN5"/>
<feature type="active site" description="For GATase activity" evidence="9">
    <location>
        <position position="2"/>
    </location>
</feature>
<dbReference type="InterPro" id="IPR014729">
    <property type="entry name" value="Rossmann-like_a/b/a_fold"/>
</dbReference>
<keyword evidence="6 9" id="KW-0061">Asparagine biosynthesis</keyword>
<evidence type="ECO:0000256" key="5">
    <source>
        <dbReference type="ARBA" id="ARBA00022840"/>
    </source>
</evidence>
<dbReference type="InterPro" id="IPR029055">
    <property type="entry name" value="Ntn_hydrolases_N"/>
</dbReference>
<comment type="catalytic activity">
    <reaction evidence="8">
        <text>L-aspartate + L-glutamine + ATP + H2O = L-asparagine + L-glutamate + AMP + diphosphate + H(+)</text>
        <dbReference type="Rhea" id="RHEA:12228"/>
        <dbReference type="ChEBI" id="CHEBI:15377"/>
        <dbReference type="ChEBI" id="CHEBI:15378"/>
        <dbReference type="ChEBI" id="CHEBI:29985"/>
        <dbReference type="ChEBI" id="CHEBI:29991"/>
        <dbReference type="ChEBI" id="CHEBI:30616"/>
        <dbReference type="ChEBI" id="CHEBI:33019"/>
        <dbReference type="ChEBI" id="CHEBI:58048"/>
        <dbReference type="ChEBI" id="CHEBI:58359"/>
        <dbReference type="ChEBI" id="CHEBI:456215"/>
        <dbReference type="EC" id="6.3.5.4"/>
    </reaction>
</comment>
<accession>G8TWN5</accession>
<dbReference type="InterPro" id="IPR006426">
    <property type="entry name" value="Asn_synth_AEB"/>
</dbReference>
<dbReference type="InterPro" id="IPR033738">
    <property type="entry name" value="AsnB_N"/>
</dbReference>
<evidence type="ECO:0000256" key="4">
    <source>
        <dbReference type="ARBA" id="ARBA00022741"/>
    </source>
</evidence>
<dbReference type="HOGENOM" id="CLU_014658_3_1_9"/>
<feature type="binding site" evidence="10">
    <location>
        <position position="294"/>
    </location>
    <ligand>
        <name>ATP</name>
        <dbReference type="ChEBI" id="CHEBI:30616"/>
    </ligand>
</feature>
<keyword evidence="4 10" id="KW-0547">Nucleotide-binding</keyword>
<name>G8TWN5_SULAD</name>
<evidence type="ECO:0000256" key="11">
    <source>
        <dbReference type="PIRSR" id="PIRSR001589-3"/>
    </source>
</evidence>
<comment type="similarity">
    <text evidence="2">Belongs to the asparagine synthetase family.</text>
</comment>
<feature type="binding site" evidence="10">
    <location>
        <begin position="377"/>
        <end position="378"/>
    </location>
    <ligand>
        <name>ATP</name>
        <dbReference type="ChEBI" id="CHEBI:30616"/>
    </ligand>
</feature>
<dbReference type="CDD" id="cd01991">
    <property type="entry name" value="Asn_synthase_B_C"/>
    <property type="match status" value="1"/>
</dbReference>
<dbReference type="GO" id="GO:0005829">
    <property type="term" value="C:cytosol"/>
    <property type="evidence" value="ECO:0007669"/>
    <property type="project" value="TreeGrafter"/>
</dbReference>
<evidence type="ECO:0000256" key="3">
    <source>
        <dbReference type="ARBA" id="ARBA00012737"/>
    </source>
</evidence>
<reference evidence="14" key="1">
    <citation type="submission" date="2011-12" db="EMBL/GenBank/DDBJ databases">
        <title>The complete genome of chromosome of Sulfobacillus acidophilus DSM 10332.</title>
        <authorList>
            <person name="Lucas S."/>
            <person name="Han J."/>
            <person name="Lapidus A."/>
            <person name="Bruce D."/>
            <person name="Goodwin L."/>
            <person name="Pitluck S."/>
            <person name="Peters L."/>
            <person name="Kyrpides N."/>
            <person name="Mavromatis K."/>
            <person name="Ivanova N."/>
            <person name="Mikhailova N."/>
            <person name="Chertkov O."/>
            <person name="Saunders E."/>
            <person name="Detter J.C."/>
            <person name="Tapia R."/>
            <person name="Han C."/>
            <person name="Land M."/>
            <person name="Hauser L."/>
            <person name="Markowitz V."/>
            <person name="Cheng J.-F."/>
            <person name="Hugenholtz P."/>
            <person name="Woyke T."/>
            <person name="Wu D."/>
            <person name="Pukall R."/>
            <person name="Gehrich-Schroeter G."/>
            <person name="Schneider S."/>
            <person name="Klenk H.-P."/>
            <person name="Eisen J.A."/>
        </authorList>
    </citation>
    <scope>NUCLEOTIDE SEQUENCE [LARGE SCALE GENOMIC DNA]</scope>
    <source>
        <strain evidence="14">ATCC 700253 / DSM 10332 / NAL</strain>
    </source>
</reference>
<evidence type="ECO:0000256" key="1">
    <source>
        <dbReference type="ARBA" id="ARBA00005187"/>
    </source>
</evidence>
<dbReference type="InterPro" id="IPR001962">
    <property type="entry name" value="Asn_synthase"/>
</dbReference>
<dbReference type="PANTHER" id="PTHR43284:SF1">
    <property type="entry name" value="ASPARAGINE SYNTHETASE"/>
    <property type="match status" value="1"/>
</dbReference>
<evidence type="ECO:0000256" key="2">
    <source>
        <dbReference type="ARBA" id="ARBA00005752"/>
    </source>
</evidence>
<sequence>MCGIAGWIDWQQNVVAHQRDLENMAAPMTCRGPDGSGSWVTPRAGLAHRRLIVIDPEGGMQPMSKREHGHVYTIVYNGELYNFQELRQQLTALGHTFRSRSDTEVLLTAYMAWGEGALERLNGIYAFAIWDSDRQTLFLARDRLGVKPLFYAQTPSGLVFASEIKGILAHPAIRPEVDRTGLAEIFTLGPARTPGHAIFRQIRELRPGEYAIYRPSGLTVRPYWHLESHPHPDSVEKTAETIEALLWDAVEKQLVADVPVVTLLSGGLDSSLVTAMAQKAFREQQKDALGTFSIQFKDMARYFRDNGFQTNLDDPWVTRVAEFLETTHQRVELDTPELDEYLIPALLARDVPGHADVDTSLLVFAQHIKERATVGLSGEAADEIFGGYPWFHRADALAAHTFPWSLRLRDRIRVLAPELIDYLKPEQYVQDRYDEALAEVPHLAGESPESARIREIAYLSITRFLPTLLERKDRMTMAASLEVRVPYCDHRLVEYVWNIPWEMKNYGGHPKGILRLAAERWLPSDVVYRRKSPYPSTVNPSYFYRMADRLQAILEDTHSPLRPLVNQTVLRNMIAAGPDAAQIPWFGQLMGNAQLFAFLIQTDAWLRHYHVTFV</sequence>
<dbReference type="Gene3D" id="3.40.50.620">
    <property type="entry name" value="HUPs"/>
    <property type="match status" value="1"/>
</dbReference>
<proteinExistence type="inferred from homology"/>
<evidence type="ECO:0000256" key="10">
    <source>
        <dbReference type="PIRSR" id="PIRSR001589-2"/>
    </source>
</evidence>
<dbReference type="PIRSF" id="PIRSF001589">
    <property type="entry name" value="Asn_synthetase_glu-h"/>
    <property type="match status" value="1"/>
</dbReference>